<sequence length="74" mass="8555">MFNDTTRTNRNKTTTNRKTKWSNITKSAYLLMVSINNTPSRFTSANWGRGVDVFTNGLRLMIENMDSFLQQGFN</sequence>
<dbReference type="EMBL" id="HACG01044512">
    <property type="protein sequence ID" value="CEK91377.1"/>
    <property type="molecule type" value="Transcribed_RNA"/>
</dbReference>
<protein>
    <submittedName>
        <fullName evidence="1">Uncharacterized protein</fullName>
    </submittedName>
</protein>
<evidence type="ECO:0000313" key="2">
    <source>
        <dbReference type="EMBL" id="CEK91377.1"/>
    </source>
</evidence>
<name>A0A0B7BGR7_9EUPU</name>
<evidence type="ECO:0000313" key="1">
    <source>
        <dbReference type="EMBL" id="CEK91375.1"/>
    </source>
</evidence>
<dbReference type="AlphaFoldDB" id="A0A0B7BGR7"/>
<dbReference type="EMBL" id="HACG01044510">
    <property type="protein sequence ID" value="CEK91375.1"/>
    <property type="molecule type" value="Transcribed_RNA"/>
</dbReference>
<gene>
    <name evidence="1" type="primary">ORF182622</name>
    <name evidence="2" type="synonym">ORF182635</name>
</gene>
<accession>A0A0B7BGR7</accession>
<reference evidence="1" key="1">
    <citation type="submission" date="2014-12" db="EMBL/GenBank/DDBJ databases">
        <title>Insight into the proteome of Arion vulgaris.</title>
        <authorList>
            <person name="Aradska J."/>
            <person name="Bulat T."/>
            <person name="Smidak R."/>
            <person name="Sarate P."/>
            <person name="Gangsoo J."/>
            <person name="Sialana F."/>
            <person name="Bilban M."/>
            <person name="Lubec G."/>
        </authorList>
    </citation>
    <scope>NUCLEOTIDE SEQUENCE</scope>
    <source>
        <tissue evidence="1">Skin</tissue>
    </source>
</reference>
<organism evidence="1">
    <name type="scientific">Arion vulgaris</name>
    <dbReference type="NCBI Taxonomy" id="1028688"/>
    <lineage>
        <taxon>Eukaryota</taxon>
        <taxon>Metazoa</taxon>
        <taxon>Spiralia</taxon>
        <taxon>Lophotrochozoa</taxon>
        <taxon>Mollusca</taxon>
        <taxon>Gastropoda</taxon>
        <taxon>Heterobranchia</taxon>
        <taxon>Euthyneura</taxon>
        <taxon>Panpulmonata</taxon>
        <taxon>Eupulmonata</taxon>
        <taxon>Stylommatophora</taxon>
        <taxon>Helicina</taxon>
        <taxon>Arionoidea</taxon>
        <taxon>Arionidae</taxon>
        <taxon>Arion</taxon>
    </lineage>
</organism>
<proteinExistence type="predicted"/>